<feature type="chain" id="PRO_5010473097" evidence="2">
    <location>
        <begin position="24"/>
        <end position="108"/>
    </location>
</feature>
<dbReference type="Proteomes" id="UP000186599">
    <property type="component" value="Unassembled WGS sequence"/>
</dbReference>
<evidence type="ECO:0000313" key="6">
    <source>
        <dbReference type="Proteomes" id="UP000186599"/>
    </source>
</evidence>
<evidence type="ECO:0000313" key="3">
    <source>
        <dbReference type="EMBL" id="SER84776.1"/>
    </source>
</evidence>
<reference evidence="5" key="2">
    <citation type="submission" date="2019-04" db="EMBL/GenBank/DDBJ databases">
        <title>Crypto-aerobic microbial life in anoxic (sulfidic) marine sediments.</title>
        <authorList>
            <person name="Bhattacharya S."/>
            <person name="Roy C."/>
            <person name="Mondal N."/>
            <person name="Sarkar J."/>
            <person name="Mandal S."/>
            <person name="Rameez M.J."/>
            <person name="Ghosh W."/>
        </authorList>
    </citation>
    <scope>NUCLEOTIDE SEQUENCE [LARGE SCALE GENOMIC DNA]</scope>
    <source>
        <strain evidence="5">SBBB</strain>
    </source>
</reference>
<dbReference type="AlphaFoldDB" id="A0A1I4LVY2"/>
<feature type="compositionally biased region" description="Low complexity" evidence="1">
    <location>
        <begin position="95"/>
        <end position="108"/>
    </location>
</feature>
<dbReference type="Proteomes" id="UP000305198">
    <property type="component" value="Unassembled WGS sequence"/>
</dbReference>
<accession>A0A1I4LVY2</accession>
<protein>
    <submittedName>
        <fullName evidence="4">Uncharacterized protein</fullName>
    </submittedName>
</protein>
<dbReference type="OrthoDB" id="7022621at2"/>
<evidence type="ECO:0000256" key="2">
    <source>
        <dbReference type="SAM" id="SignalP"/>
    </source>
</evidence>
<dbReference type="RefSeq" id="WP_136868612.1">
    <property type="nucleotide sequence ID" value="NZ_FOGN01000002.1"/>
</dbReference>
<keyword evidence="2" id="KW-0732">Signal</keyword>
<dbReference type="EMBL" id="FOGN01000002">
    <property type="protein sequence ID" value="SER84776.1"/>
    <property type="molecule type" value="Genomic_DNA"/>
</dbReference>
<evidence type="ECO:0000313" key="5">
    <source>
        <dbReference type="EMBL" id="TKA92924.1"/>
    </source>
</evidence>
<name>A0A1I4LVY2_9GAMM</name>
<evidence type="ECO:0000313" key="4">
    <source>
        <dbReference type="EMBL" id="SFL95378.1"/>
    </source>
</evidence>
<organism evidence="4 6">
    <name type="scientific">Halopseudomonas bauzanensis</name>
    <dbReference type="NCBI Taxonomy" id="653930"/>
    <lineage>
        <taxon>Bacteria</taxon>
        <taxon>Pseudomonadati</taxon>
        <taxon>Pseudomonadota</taxon>
        <taxon>Gammaproteobacteria</taxon>
        <taxon>Pseudomonadales</taxon>
        <taxon>Pseudomonadaceae</taxon>
        <taxon>Halopseudomonas</taxon>
    </lineage>
</organism>
<feature type="region of interest" description="Disordered" evidence="1">
    <location>
        <begin position="79"/>
        <end position="108"/>
    </location>
</feature>
<feature type="signal peptide" evidence="2">
    <location>
        <begin position="1"/>
        <end position="23"/>
    </location>
</feature>
<evidence type="ECO:0000256" key="1">
    <source>
        <dbReference type="SAM" id="MobiDB-lite"/>
    </source>
</evidence>
<proteinExistence type="predicted"/>
<gene>
    <name evidence="5" type="ORF">FA869_01685</name>
    <name evidence="4" type="ORF">SAMN04487855_1762</name>
    <name evidence="3" type="ORF">SAMN05216589_1551</name>
</gene>
<sequence>MFSPTYCIGGLLAVLAWHSHAQATQPDPSGANVVPPVTYQSPLHSYRGFEHQAPGDWREANATVGRIGGWQAYAAEVWEASQSQDDGADADIDNASDAGGDANPHQHH</sequence>
<dbReference type="STRING" id="653930.SAMN05216589_1551"/>
<reference evidence="6 7" key="1">
    <citation type="submission" date="2016-10" db="EMBL/GenBank/DDBJ databases">
        <authorList>
            <person name="de Groot N.N."/>
        </authorList>
    </citation>
    <scope>NUCLEOTIDE SEQUENCE [LARGE SCALE GENOMIC DNA]</scope>
    <source>
        <strain evidence="4 6">CGMCC 1.9095</strain>
        <strain evidence="3 7">DSM 22558</strain>
    </source>
</reference>
<keyword evidence="6" id="KW-1185">Reference proteome</keyword>
<dbReference type="EMBL" id="SWAV01000001">
    <property type="protein sequence ID" value="TKA92924.1"/>
    <property type="molecule type" value="Genomic_DNA"/>
</dbReference>
<dbReference type="Proteomes" id="UP000186904">
    <property type="component" value="Unassembled WGS sequence"/>
</dbReference>
<evidence type="ECO:0000313" key="7">
    <source>
        <dbReference type="Proteomes" id="UP000186904"/>
    </source>
</evidence>
<dbReference type="EMBL" id="FOUA01000002">
    <property type="protein sequence ID" value="SFL95378.1"/>
    <property type="molecule type" value="Genomic_DNA"/>
</dbReference>